<accession>A0A1I7XY19</accession>
<evidence type="ECO:0000313" key="2">
    <source>
        <dbReference type="WBParaSite" id="L893_g10645.t1"/>
    </source>
</evidence>
<dbReference type="WBParaSite" id="L893_g10645.t1">
    <property type="protein sequence ID" value="L893_g10645.t1"/>
    <property type="gene ID" value="L893_g10645"/>
</dbReference>
<organism evidence="1 2">
    <name type="scientific">Steinernema glaseri</name>
    <dbReference type="NCBI Taxonomy" id="37863"/>
    <lineage>
        <taxon>Eukaryota</taxon>
        <taxon>Metazoa</taxon>
        <taxon>Ecdysozoa</taxon>
        <taxon>Nematoda</taxon>
        <taxon>Chromadorea</taxon>
        <taxon>Rhabditida</taxon>
        <taxon>Tylenchina</taxon>
        <taxon>Panagrolaimomorpha</taxon>
        <taxon>Strongyloidoidea</taxon>
        <taxon>Steinernematidae</taxon>
        <taxon>Steinernema</taxon>
    </lineage>
</organism>
<dbReference type="Proteomes" id="UP000095287">
    <property type="component" value="Unplaced"/>
</dbReference>
<dbReference type="AlphaFoldDB" id="A0A1I7XY19"/>
<evidence type="ECO:0000313" key="1">
    <source>
        <dbReference type="Proteomes" id="UP000095287"/>
    </source>
</evidence>
<reference evidence="2" key="1">
    <citation type="submission" date="2016-11" db="UniProtKB">
        <authorList>
            <consortium name="WormBaseParasite"/>
        </authorList>
    </citation>
    <scope>IDENTIFICATION</scope>
</reference>
<keyword evidence="1" id="KW-1185">Reference proteome</keyword>
<sequence length="125" mass="14483">MNPIDPSASTLALLRADFDAYIADVREKFFEILNKIRFSERPADADSRTLRFRILCKLIPETTTFSRPREYVWEKVQKMAEAEDAVLLPLGTRIDNPIVQADVYGKHHRFCKKANEEDSDVLLLR</sequence>
<name>A0A1I7XY19_9BILA</name>
<proteinExistence type="predicted"/>
<protein>
    <submittedName>
        <fullName evidence="2">DUF2088 domain-containing protein</fullName>
    </submittedName>
</protein>